<feature type="compositionally biased region" description="Acidic residues" evidence="5">
    <location>
        <begin position="967"/>
        <end position="981"/>
    </location>
</feature>
<evidence type="ECO:0000256" key="5">
    <source>
        <dbReference type="SAM" id="MobiDB-lite"/>
    </source>
</evidence>
<dbReference type="Gene3D" id="1.10.287.950">
    <property type="entry name" value="Methyl-accepting chemotaxis protein"/>
    <property type="match status" value="2"/>
</dbReference>
<feature type="transmembrane region" description="Helical" evidence="6">
    <location>
        <begin position="631"/>
        <end position="652"/>
    </location>
</feature>
<gene>
    <name evidence="8" type="ORF">DWQ67_08730</name>
</gene>
<reference evidence="8 9" key="1">
    <citation type="submission" date="2018-07" db="EMBL/GenBank/DDBJ databases">
        <title>Arthrobacter sp. nov., isolated from raw cow's milk with high bacterial count.</title>
        <authorList>
            <person name="Hahne J."/>
            <person name="Isele D."/>
            <person name="Lipski A."/>
        </authorList>
    </citation>
    <scope>NUCLEOTIDE SEQUENCE [LARGE SCALE GENOMIC DNA]</scope>
    <source>
        <strain evidence="8 9">JZ R-183</strain>
    </source>
</reference>
<dbReference type="GO" id="GO:0016020">
    <property type="term" value="C:membrane"/>
    <property type="evidence" value="ECO:0007669"/>
    <property type="project" value="UniProtKB-SubCell"/>
</dbReference>
<dbReference type="NCBIfam" id="TIGR03061">
    <property type="entry name" value="pip_yhgE_Nterm"/>
    <property type="match status" value="1"/>
</dbReference>
<sequence length="1036" mass="105353">MARITDWLKSHFKLMISLVGVACIPLVYCGALIFANSDPTGHLNQVPALVVNLDSAAKTSTGESVDLGPSIVEELEDSEDNNNLKWQESSEEDANRALAKGDALAVLTIPEGFSAAAASAGDDNPQKAHAGQLEVRTNDASNYLMGTIGRTVGKEVTSSVRTKVSENYLKNIYVGFTDIHSSISDASDGAAKLADGTEKADGGAGKLVVGLNKLKDGSAKVDSGAVKLASGATTLSTGANKLASGLGQLEDKTKDLPAQAKALNDGAQKIAAGTKTLDDSAGKLSDGAKTLYDGTKTLDSSAKQLNDGAQKVAAGNQKLNKTAQGISTSVTEISDAVQETLGSLGTLVEDTTGISSATKVDVSGRAEAANDNMQKILDNPQVAAAVKAAGLEERAATVKKDLSDVSDGAAKTDAAIKKAQKSAGIVGSKDGVSIDELQAKAKKVSGAAKTFSDSTQQLSDGATQVAAGTSKLSKSTPTLKNGAKQLSDGTNKLAKATPTLKDGSAQLAAGTKKLNAAVPTLSKAIASAADGGNELAKGAKKLATGATTLSTGTGDLAKGTSDADKGAGDLKDGLVELNDGATKLDDGLADGVKEIPDYTKKDQEHLSTVNSEPVSMDDASVNKMANYGTGLSPYFISLALWIGGIALFMLMAPLPRKLLDRHLPAPITALRAYLPSAIMAVVQASIVSAIVLFGLQLDVANPLGLWGLAVFASLTFVAVNQGLVSLLGAPGRFLSLILVVLQIASAGGTYPWQTMPEIFKAVRPYLPMTYTVEAFRSLVAGGDPIGLSSAYGVLGCWMVGGLIFLTIAAIISRKSEVLRDWATLAPGMPGGGRGLESENAASADAEPAQRSERELVGAGVGAGAGVGTSAGAASTAQMPDAAGSGPRHAAGGAAVASATAAQASAGHAAGAHSDPAEQDEDALDQDAQDQDAADEGAQDRDAAGEGAEDEAREPVGAWTVADFGGSEPDEADDVDEADEASTDPAHAEDATEPHGVEQETAAQEATGQDDASEDDDTVVRTDSERDPRNGSPEHGA</sequence>
<feature type="compositionally biased region" description="Basic and acidic residues" evidence="5">
    <location>
        <begin position="1017"/>
        <end position="1028"/>
    </location>
</feature>
<feature type="region of interest" description="Disordered" evidence="5">
    <location>
        <begin position="869"/>
        <end position="1036"/>
    </location>
</feature>
<dbReference type="Gene3D" id="3.40.1710.10">
    <property type="entry name" value="abc type-2 transporter like domain"/>
    <property type="match status" value="1"/>
</dbReference>
<feature type="transmembrane region" description="Helical" evidence="6">
    <location>
        <begin position="790"/>
        <end position="811"/>
    </location>
</feature>
<evidence type="ECO:0000256" key="3">
    <source>
        <dbReference type="ARBA" id="ARBA00022989"/>
    </source>
</evidence>
<feature type="compositionally biased region" description="Low complexity" evidence="5">
    <location>
        <begin position="888"/>
        <end position="913"/>
    </location>
</feature>
<feature type="transmembrane region" description="Helical" evidence="6">
    <location>
        <begin position="673"/>
        <end position="697"/>
    </location>
</feature>
<feature type="region of interest" description="Disordered" evidence="5">
    <location>
        <begin position="468"/>
        <end position="491"/>
    </location>
</feature>
<dbReference type="AlphaFoldDB" id="A0A496PHT0"/>
<keyword evidence="2 6" id="KW-0812">Transmembrane</keyword>
<dbReference type="InterPro" id="IPR017500">
    <property type="entry name" value="Phage_infect_YhgE_N"/>
</dbReference>
<dbReference type="PANTHER" id="PTHR43077:SF5">
    <property type="entry name" value="PHAGE INFECTION PROTEIN"/>
    <property type="match status" value="1"/>
</dbReference>
<protein>
    <submittedName>
        <fullName evidence="8">YhgE/Pip domain-containing protein</fullName>
    </submittedName>
</protein>
<feature type="compositionally biased region" description="Polar residues" evidence="5">
    <location>
        <begin position="468"/>
        <end position="479"/>
    </location>
</feature>
<evidence type="ECO:0000256" key="4">
    <source>
        <dbReference type="ARBA" id="ARBA00023136"/>
    </source>
</evidence>
<feature type="transmembrane region" description="Helical" evidence="6">
    <location>
        <begin position="703"/>
        <end position="726"/>
    </location>
</feature>
<evidence type="ECO:0000313" key="8">
    <source>
        <dbReference type="EMBL" id="RKW70043.1"/>
    </source>
</evidence>
<organism evidence="8 9">
    <name type="scientific">Galactobacter caseinivorans</name>
    <dbReference type="NCBI Taxonomy" id="2676123"/>
    <lineage>
        <taxon>Bacteria</taxon>
        <taxon>Bacillati</taxon>
        <taxon>Actinomycetota</taxon>
        <taxon>Actinomycetes</taxon>
        <taxon>Micrococcales</taxon>
        <taxon>Micrococcaceae</taxon>
        <taxon>Galactobacter</taxon>
    </lineage>
</organism>
<feature type="region of interest" description="Disordered" evidence="5">
    <location>
        <begin position="828"/>
        <end position="854"/>
    </location>
</feature>
<name>A0A496PHT0_9MICC</name>
<comment type="subcellular location">
    <subcellularLocation>
        <location evidence="1">Membrane</location>
        <topology evidence="1">Multi-pass membrane protein</topology>
    </subcellularLocation>
</comment>
<keyword evidence="9" id="KW-1185">Reference proteome</keyword>
<dbReference type="InterPro" id="IPR023908">
    <property type="entry name" value="xxxLxxG_rpt"/>
</dbReference>
<dbReference type="SUPFAM" id="SSF58104">
    <property type="entry name" value="Methyl-accepting chemotaxis protein (MCP) signaling domain"/>
    <property type="match status" value="1"/>
</dbReference>
<accession>A0A496PHT0</accession>
<dbReference type="NCBIfam" id="TIGR03057">
    <property type="entry name" value="xxxLxxG_by_4"/>
    <property type="match status" value="4"/>
</dbReference>
<dbReference type="InterPro" id="IPR013525">
    <property type="entry name" value="ABC2_TM"/>
</dbReference>
<dbReference type="InterPro" id="IPR051328">
    <property type="entry name" value="T7SS_ABC-Transporter"/>
</dbReference>
<feature type="compositionally biased region" description="Basic and acidic residues" evidence="5">
    <location>
        <begin position="985"/>
        <end position="997"/>
    </location>
</feature>
<feature type="transmembrane region" description="Helical" evidence="6">
    <location>
        <begin position="733"/>
        <end position="752"/>
    </location>
</feature>
<keyword evidence="4 6" id="KW-0472">Membrane</keyword>
<dbReference type="Pfam" id="PF12698">
    <property type="entry name" value="ABC2_membrane_3"/>
    <property type="match status" value="1"/>
</dbReference>
<evidence type="ECO:0000256" key="1">
    <source>
        <dbReference type="ARBA" id="ARBA00004141"/>
    </source>
</evidence>
<evidence type="ECO:0000259" key="7">
    <source>
        <dbReference type="Pfam" id="PF12698"/>
    </source>
</evidence>
<feature type="compositionally biased region" description="Acidic residues" evidence="5">
    <location>
        <begin position="916"/>
        <end position="936"/>
    </location>
</feature>
<comment type="caution">
    <text evidence="8">The sequence shown here is derived from an EMBL/GenBank/DDBJ whole genome shotgun (WGS) entry which is preliminary data.</text>
</comment>
<dbReference type="NCBIfam" id="TIGR03062">
    <property type="entry name" value="pip_yhgE_Cterm"/>
    <property type="match status" value="1"/>
</dbReference>
<dbReference type="InterPro" id="IPR017501">
    <property type="entry name" value="Phage_infect_YhgE_C"/>
</dbReference>
<dbReference type="RefSeq" id="WP_121485231.1">
    <property type="nucleotide sequence ID" value="NZ_QQXL01000005.1"/>
</dbReference>
<proteinExistence type="predicted"/>
<evidence type="ECO:0000313" key="9">
    <source>
        <dbReference type="Proteomes" id="UP000273119"/>
    </source>
</evidence>
<dbReference type="EMBL" id="QQXL01000005">
    <property type="protein sequence ID" value="RKW70043.1"/>
    <property type="molecule type" value="Genomic_DNA"/>
</dbReference>
<dbReference type="PANTHER" id="PTHR43077">
    <property type="entry name" value="TRANSPORT PERMEASE YVFS-RELATED"/>
    <property type="match status" value="1"/>
</dbReference>
<feature type="transmembrane region" description="Helical" evidence="6">
    <location>
        <begin position="12"/>
        <end position="35"/>
    </location>
</feature>
<evidence type="ECO:0000256" key="6">
    <source>
        <dbReference type="SAM" id="Phobius"/>
    </source>
</evidence>
<dbReference type="GO" id="GO:0140359">
    <property type="term" value="F:ABC-type transporter activity"/>
    <property type="evidence" value="ECO:0007669"/>
    <property type="project" value="InterPro"/>
</dbReference>
<keyword evidence="3 6" id="KW-1133">Transmembrane helix</keyword>
<feature type="domain" description="ABC-2 type transporter transmembrane" evidence="7">
    <location>
        <begin position="602"/>
        <end position="809"/>
    </location>
</feature>
<dbReference type="Proteomes" id="UP000273119">
    <property type="component" value="Unassembled WGS sequence"/>
</dbReference>
<evidence type="ECO:0000256" key="2">
    <source>
        <dbReference type="ARBA" id="ARBA00022692"/>
    </source>
</evidence>